<feature type="transmembrane region" description="Helical" evidence="1">
    <location>
        <begin position="296"/>
        <end position="314"/>
    </location>
</feature>
<keyword evidence="5" id="KW-1185">Reference proteome</keyword>
<name>A0A1P8K8I2_9BURK</name>
<dbReference type="NCBIfam" id="TIGR00254">
    <property type="entry name" value="GGDEF"/>
    <property type="match status" value="1"/>
</dbReference>
<feature type="domain" description="HAMP" evidence="2">
    <location>
        <begin position="311"/>
        <end position="364"/>
    </location>
</feature>
<dbReference type="EMBL" id="CP019239">
    <property type="protein sequence ID" value="APW42307.1"/>
    <property type="molecule type" value="Genomic_DNA"/>
</dbReference>
<dbReference type="PANTHER" id="PTHR46663">
    <property type="entry name" value="DIGUANYLATE CYCLASE DGCT-RELATED"/>
    <property type="match status" value="1"/>
</dbReference>
<keyword evidence="1" id="KW-0472">Membrane</keyword>
<evidence type="ECO:0000313" key="4">
    <source>
        <dbReference type="EMBL" id="APW42307.1"/>
    </source>
</evidence>
<evidence type="ECO:0000313" key="5">
    <source>
        <dbReference type="Proteomes" id="UP000186110"/>
    </source>
</evidence>
<sequence length="543" mass="58808">MNFRRFRNSIAARIILVGLCLILAGNVARYLTLGKYLRENISEVKAEQQLMLANYVAREVGQKMLQRQQMLTQMATTLPLELLQQPQALQNWLTLRHQYQPLFSEGLVLYTPDGKPVASDTRHAGQALLPSGALDWAQLASTGTLEVGRPVRDSTSQQALLPLVAPVKDTSGKVRALLVGVTALAAPGFLSFSEQDRIGETGSFLLVSARDKLLIAATDPKLVLTPSPPPGANVFNDRAMQGDWGSGITVNAYGVEEIAAIAPVPSTGWFVVARVPTAEALSVVSRVQRFVALNSVWTLFLFLFITTIPLYFVFRPLLQAAEQADRMTLGEIPLEPLNVVRQDEVGHLTEAFNRLLAKLRASQSEMAHMAHHDVLTGLPNRALLADRLTQAMARAARHGKRVAFLCIDLDQFKPINDELGHAVGDMALKEVARRLSAVVRSSDTLARIGGDEFAVLLTDLDADPVSAQIAATVVAEKFLVAMRPDFVLESHTRALGASIGIAMGSGAVSPHTLQLTADSAMYKAKNAGGQRHVMVTAPQTTPA</sequence>
<dbReference type="PANTHER" id="PTHR46663:SF3">
    <property type="entry name" value="SLL0267 PROTEIN"/>
    <property type="match status" value="1"/>
</dbReference>
<dbReference type="eggNOG" id="COG2199">
    <property type="taxonomic scope" value="Bacteria"/>
</dbReference>
<dbReference type="InterPro" id="IPR043128">
    <property type="entry name" value="Rev_trsase/Diguanyl_cyclase"/>
</dbReference>
<dbReference type="InterPro" id="IPR000160">
    <property type="entry name" value="GGDEF_dom"/>
</dbReference>
<dbReference type="InterPro" id="IPR052163">
    <property type="entry name" value="DGC-Regulatory_Protein"/>
</dbReference>
<dbReference type="STRING" id="1484693.RS694_06980"/>
<dbReference type="PROSITE" id="PS50887">
    <property type="entry name" value="GGDEF"/>
    <property type="match status" value="1"/>
</dbReference>
<keyword evidence="1" id="KW-1133">Transmembrane helix</keyword>
<dbReference type="SMART" id="SM00267">
    <property type="entry name" value="GGDEF"/>
    <property type="match status" value="1"/>
</dbReference>
<dbReference type="Pfam" id="PF00672">
    <property type="entry name" value="HAMP"/>
    <property type="match status" value="1"/>
</dbReference>
<dbReference type="RefSeq" id="WP_029705919.1">
    <property type="nucleotide sequence ID" value="NZ_CP019239.1"/>
</dbReference>
<dbReference type="Pfam" id="PF00990">
    <property type="entry name" value="GGDEF"/>
    <property type="match status" value="1"/>
</dbReference>
<dbReference type="Gene3D" id="3.30.70.270">
    <property type="match status" value="1"/>
</dbReference>
<evidence type="ECO:0000256" key="1">
    <source>
        <dbReference type="SAM" id="Phobius"/>
    </source>
</evidence>
<evidence type="ECO:0000259" key="3">
    <source>
        <dbReference type="PROSITE" id="PS50887"/>
    </source>
</evidence>
<dbReference type="KEGG" id="rsb:RS694_06980"/>
<organism evidence="4 5">
    <name type="scientific">Rhodoferax saidenbachensis</name>
    <dbReference type="NCBI Taxonomy" id="1484693"/>
    <lineage>
        <taxon>Bacteria</taxon>
        <taxon>Pseudomonadati</taxon>
        <taxon>Pseudomonadota</taxon>
        <taxon>Betaproteobacteria</taxon>
        <taxon>Burkholderiales</taxon>
        <taxon>Comamonadaceae</taxon>
        <taxon>Rhodoferax</taxon>
    </lineage>
</organism>
<dbReference type="CDD" id="cd18773">
    <property type="entry name" value="PDC1_HK_sensor"/>
    <property type="match status" value="1"/>
</dbReference>
<dbReference type="Proteomes" id="UP000186110">
    <property type="component" value="Chromosome"/>
</dbReference>
<dbReference type="CDD" id="cd01949">
    <property type="entry name" value="GGDEF"/>
    <property type="match status" value="1"/>
</dbReference>
<proteinExistence type="predicted"/>
<dbReference type="InterPro" id="IPR003660">
    <property type="entry name" value="HAMP_dom"/>
</dbReference>
<gene>
    <name evidence="4" type="ORF">RS694_06980</name>
</gene>
<evidence type="ECO:0000259" key="2">
    <source>
        <dbReference type="PROSITE" id="PS50885"/>
    </source>
</evidence>
<dbReference type="PROSITE" id="PS50885">
    <property type="entry name" value="HAMP"/>
    <property type="match status" value="1"/>
</dbReference>
<feature type="domain" description="GGDEF" evidence="3">
    <location>
        <begin position="400"/>
        <end position="538"/>
    </location>
</feature>
<protein>
    <submittedName>
        <fullName evidence="4">GGDEF domain-containing protein</fullName>
    </submittedName>
</protein>
<dbReference type="SUPFAM" id="SSF55073">
    <property type="entry name" value="Nucleotide cyclase"/>
    <property type="match status" value="1"/>
</dbReference>
<dbReference type="SMART" id="SM00304">
    <property type="entry name" value="HAMP"/>
    <property type="match status" value="1"/>
</dbReference>
<dbReference type="GO" id="GO:0016020">
    <property type="term" value="C:membrane"/>
    <property type="evidence" value="ECO:0007669"/>
    <property type="project" value="InterPro"/>
</dbReference>
<dbReference type="SUPFAM" id="SSF158472">
    <property type="entry name" value="HAMP domain-like"/>
    <property type="match status" value="1"/>
</dbReference>
<keyword evidence="1" id="KW-0812">Transmembrane</keyword>
<reference evidence="4 5" key="1">
    <citation type="submission" date="2017-01" db="EMBL/GenBank/DDBJ databases">
        <authorList>
            <person name="Mah S.A."/>
            <person name="Swanson W.J."/>
            <person name="Moy G.W."/>
            <person name="Vacquier V.D."/>
        </authorList>
    </citation>
    <scope>NUCLEOTIDE SEQUENCE [LARGE SCALE GENOMIC DNA]</scope>
    <source>
        <strain evidence="4 5">DSM 22694</strain>
    </source>
</reference>
<dbReference type="Gene3D" id="3.30.450.20">
    <property type="entry name" value="PAS domain"/>
    <property type="match status" value="1"/>
</dbReference>
<dbReference type="Gene3D" id="6.10.340.10">
    <property type="match status" value="1"/>
</dbReference>
<accession>A0A1P8K8I2</accession>
<dbReference type="CDD" id="cd18774">
    <property type="entry name" value="PDC2_HK_sensor"/>
    <property type="match status" value="1"/>
</dbReference>
<dbReference type="InterPro" id="IPR029787">
    <property type="entry name" value="Nucleotide_cyclase"/>
</dbReference>
<dbReference type="AlphaFoldDB" id="A0A1P8K8I2"/>
<dbReference type="CDD" id="cd06225">
    <property type="entry name" value="HAMP"/>
    <property type="match status" value="1"/>
</dbReference>
<dbReference type="GO" id="GO:0007165">
    <property type="term" value="P:signal transduction"/>
    <property type="evidence" value="ECO:0007669"/>
    <property type="project" value="InterPro"/>
</dbReference>